<feature type="domain" description="Alpha/beta hydrolase fold-3" evidence="4">
    <location>
        <begin position="68"/>
        <end position="269"/>
    </location>
</feature>
<dbReference type="Proteomes" id="UP000886876">
    <property type="component" value="Unassembled WGS sequence"/>
</dbReference>
<dbReference type="EMBL" id="DVJS01000103">
    <property type="protein sequence ID" value="HIS97178.1"/>
    <property type="molecule type" value="Genomic_DNA"/>
</dbReference>
<evidence type="ECO:0000313" key="5">
    <source>
        <dbReference type="EMBL" id="HIS97178.1"/>
    </source>
</evidence>
<comment type="similarity">
    <text evidence="1">Belongs to the 'GDXG' lipolytic enzyme family.</text>
</comment>
<evidence type="ECO:0000256" key="1">
    <source>
        <dbReference type="ARBA" id="ARBA00010515"/>
    </source>
</evidence>
<dbReference type="InterPro" id="IPR029058">
    <property type="entry name" value="AB_hydrolase_fold"/>
</dbReference>
<dbReference type="GO" id="GO:0004806">
    <property type="term" value="F:triacylglycerol lipase activity"/>
    <property type="evidence" value="ECO:0007669"/>
    <property type="project" value="TreeGrafter"/>
</dbReference>
<comment type="caution">
    <text evidence="5">The sequence shown here is derived from an EMBL/GenBank/DDBJ whole genome shotgun (WGS) entry which is preliminary data.</text>
</comment>
<dbReference type="InterPro" id="IPR050300">
    <property type="entry name" value="GDXG_lipolytic_enzyme"/>
</dbReference>
<organism evidence="5 6">
    <name type="scientific">Candidatus Scatomorpha pullistercoris</name>
    <dbReference type="NCBI Taxonomy" id="2840929"/>
    <lineage>
        <taxon>Bacteria</taxon>
        <taxon>Bacillati</taxon>
        <taxon>Bacillota</taxon>
        <taxon>Clostridia</taxon>
        <taxon>Eubacteriales</taxon>
        <taxon>Candidatus Scatomorpha</taxon>
    </lineage>
</organism>
<keyword evidence="2 5" id="KW-0378">Hydrolase</keyword>
<dbReference type="SUPFAM" id="SSF53474">
    <property type="entry name" value="alpha/beta-Hydrolases"/>
    <property type="match status" value="1"/>
</dbReference>
<accession>A0A9D1G4M9</accession>
<evidence type="ECO:0000256" key="2">
    <source>
        <dbReference type="ARBA" id="ARBA00022801"/>
    </source>
</evidence>
<dbReference type="PANTHER" id="PTHR48081">
    <property type="entry name" value="AB HYDROLASE SUPERFAMILY PROTEIN C4A8.06C"/>
    <property type="match status" value="1"/>
</dbReference>
<proteinExistence type="inferred from homology"/>
<reference evidence="5" key="2">
    <citation type="journal article" date="2021" name="PeerJ">
        <title>Extensive microbial diversity within the chicken gut microbiome revealed by metagenomics and culture.</title>
        <authorList>
            <person name="Gilroy R."/>
            <person name="Ravi A."/>
            <person name="Getino M."/>
            <person name="Pursley I."/>
            <person name="Horton D.L."/>
            <person name="Alikhan N.F."/>
            <person name="Baker D."/>
            <person name="Gharbi K."/>
            <person name="Hall N."/>
            <person name="Watson M."/>
            <person name="Adriaenssens E.M."/>
            <person name="Foster-Nyarko E."/>
            <person name="Jarju S."/>
            <person name="Secka A."/>
            <person name="Antonio M."/>
            <person name="Oren A."/>
            <person name="Chaudhuri R.R."/>
            <person name="La Ragione R."/>
            <person name="Hildebrand F."/>
            <person name="Pallen M.J."/>
        </authorList>
    </citation>
    <scope>NUCLEOTIDE SEQUENCE</scope>
    <source>
        <strain evidence="5">ChiHecec3B27-6122</strain>
    </source>
</reference>
<dbReference type="PANTHER" id="PTHR48081:SF30">
    <property type="entry name" value="ACETYL-HYDROLASE LIPR-RELATED"/>
    <property type="match status" value="1"/>
</dbReference>
<protein>
    <submittedName>
        <fullName evidence="5">Alpha/beta hydrolase</fullName>
    </submittedName>
</protein>
<name>A0A9D1G4M9_9FIRM</name>
<evidence type="ECO:0000259" key="4">
    <source>
        <dbReference type="Pfam" id="PF07859"/>
    </source>
</evidence>
<feature type="active site" evidence="3">
    <location>
        <position position="142"/>
    </location>
</feature>
<sequence>MRLLKALHSLGTPESFTPEDLERQRKSQEALGSMAASMSGLVWEQFPLDDMNAAWMRLEREHKSRRVILYCHGGGYTSGGLGFSKVLASKLTRATGMDVLAFDYRLAPEHPYPAAIEDGLRAWDYLMRLGFGARDVILAGDSAGGNLALVLCLKLRLDGRMLPGAILLMSPWTDMTMTSQSLTERAAIDPALTPEYIRAVREAYAGGLDPAQPGLSPLFADFRGFPPTLIQVGTHEILYSDSEQLAERMKAQGIDCRLEVWENMWHDFQMYPSKSASSAMQNIAHFLLETL</sequence>
<evidence type="ECO:0000256" key="3">
    <source>
        <dbReference type="PROSITE-ProRule" id="PRU10038"/>
    </source>
</evidence>
<dbReference type="AlphaFoldDB" id="A0A9D1G4M9"/>
<gene>
    <name evidence="5" type="ORF">IAD42_04305</name>
</gene>
<dbReference type="Gene3D" id="3.40.50.1820">
    <property type="entry name" value="alpha/beta hydrolase"/>
    <property type="match status" value="1"/>
</dbReference>
<dbReference type="InterPro" id="IPR013094">
    <property type="entry name" value="AB_hydrolase_3"/>
</dbReference>
<evidence type="ECO:0000313" key="6">
    <source>
        <dbReference type="Proteomes" id="UP000886876"/>
    </source>
</evidence>
<dbReference type="PROSITE" id="PS01174">
    <property type="entry name" value="LIPASE_GDXG_SER"/>
    <property type="match status" value="1"/>
</dbReference>
<reference evidence="5" key="1">
    <citation type="submission" date="2020-10" db="EMBL/GenBank/DDBJ databases">
        <authorList>
            <person name="Gilroy R."/>
        </authorList>
    </citation>
    <scope>NUCLEOTIDE SEQUENCE</scope>
    <source>
        <strain evidence="5">ChiHecec3B27-6122</strain>
    </source>
</reference>
<dbReference type="Pfam" id="PF07859">
    <property type="entry name" value="Abhydrolase_3"/>
    <property type="match status" value="1"/>
</dbReference>
<dbReference type="InterPro" id="IPR033140">
    <property type="entry name" value="Lipase_GDXG_put_SER_AS"/>
</dbReference>